<feature type="compositionally biased region" description="Polar residues" evidence="1">
    <location>
        <begin position="270"/>
        <end position="294"/>
    </location>
</feature>
<reference evidence="3" key="1">
    <citation type="journal article" date="2020" name="Stud. Mycol.">
        <title>101 Dothideomycetes genomes: a test case for predicting lifestyles and emergence of pathogens.</title>
        <authorList>
            <person name="Haridas S."/>
            <person name="Albert R."/>
            <person name="Binder M."/>
            <person name="Bloem J."/>
            <person name="Labutti K."/>
            <person name="Salamov A."/>
            <person name="Andreopoulos B."/>
            <person name="Baker S."/>
            <person name="Barry K."/>
            <person name="Bills G."/>
            <person name="Bluhm B."/>
            <person name="Cannon C."/>
            <person name="Castanera R."/>
            <person name="Culley D."/>
            <person name="Daum C."/>
            <person name="Ezra D."/>
            <person name="Gonzalez J."/>
            <person name="Henrissat B."/>
            <person name="Kuo A."/>
            <person name="Liang C."/>
            <person name="Lipzen A."/>
            <person name="Lutzoni F."/>
            <person name="Magnuson J."/>
            <person name="Mondo S."/>
            <person name="Nolan M."/>
            <person name="Ohm R."/>
            <person name="Pangilinan J."/>
            <person name="Park H.-J."/>
            <person name="Ramirez L."/>
            <person name="Alfaro M."/>
            <person name="Sun H."/>
            <person name="Tritt A."/>
            <person name="Yoshinaga Y."/>
            <person name="Zwiers L.-H."/>
            <person name="Turgeon B."/>
            <person name="Goodwin S."/>
            <person name="Spatafora J."/>
            <person name="Crous P."/>
            <person name="Grigoriev I."/>
        </authorList>
    </citation>
    <scope>NUCLEOTIDE SEQUENCE</scope>
    <source>
        <strain evidence="3">CBS 116435</strain>
    </source>
</reference>
<evidence type="ECO:0000256" key="2">
    <source>
        <dbReference type="SAM" id="SignalP"/>
    </source>
</evidence>
<feature type="compositionally biased region" description="Polar residues" evidence="1">
    <location>
        <begin position="172"/>
        <end position="185"/>
    </location>
</feature>
<feature type="region of interest" description="Disordered" evidence="1">
    <location>
        <begin position="149"/>
        <end position="294"/>
    </location>
</feature>
<evidence type="ECO:0000256" key="1">
    <source>
        <dbReference type="SAM" id="MobiDB-lite"/>
    </source>
</evidence>
<gene>
    <name evidence="3" type="ORF">K431DRAFT_293552</name>
</gene>
<feature type="compositionally biased region" description="Low complexity" evidence="1">
    <location>
        <begin position="186"/>
        <end position="223"/>
    </location>
</feature>
<feature type="compositionally biased region" description="Low complexity" evidence="1">
    <location>
        <begin position="233"/>
        <end position="263"/>
    </location>
</feature>
<keyword evidence="2" id="KW-0732">Signal</keyword>
<feature type="compositionally biased region" description="Low complexity" evidence="1">
    <location>
        <begin position="353"/>
        <end position="397"/>
    </location>
</feature>
<name>A0A9P4QCL0_9PEZI</name>
<proteinExistence type="predicted"/>
<feature type="signal peptide" evidence="2">
    <location>
        <begin position="1"/>
        <end position="19"/>
    </location>
</feature>
<evidence type="ECO:0000313" key="3">
    <source>
        <dbReference type="EMBL" id="KAF2722396.1"/>
    </source>
</evidence>
<accession>A0A9P4QCL0</accession>
<comment type="caution">
    <text evidence="3">The sequence shown here is derived from an EMBL/GenBank/DDBJ whole genome shotgun (WGS) entry which is preliminary data.</text>
</comment>
<evidence type="ECO:0008006" key="5">
    <source>
        <dbReference type="Google" id="ProtNLM"/>
    </source>
</evidence>
<feature type="compositionally biased region" description="Low complexity" evidence="1">
    <location>
        <begin position="316"/>
        <end position="334"/>
    </location>
</feature>
<sequence>MFSLITVLVLLTSAKQVVAGPLRPRYANNTISHEGLTTFLSKTVGSGSSSSSANIGTDPQTYSAHALSSTVSNGPSSSVALESETQTNTYSVYASLGTTESYTASSTQNLVSMQDGEPAYGIATAPSGQSTRTTTLVLLTTAAPSHGLNATAHSVTSSSSRSTLEDLSTSRFSATPVQPPASSLYASESGTAASSESSVNYSSTKMTTRTTSSSETMDTSGSSDYTTTVPAYSRSSISMSSRTTSEADTSTAASSTEHTLSLSDGAGRDATTSTKAVESSTTISPESSATTTLNGFTYPESAYGSATTTSIAQPMTYTSDSSSLSRASSETTSSANDPVQTGQQGSVSTSPDGSGDSNKSFSSQSQPTSTTSGLPPVITEYSSSGSGESSPSTAGSGITIVPIDPNMTTVTKTVTNPGWTVTVAKETVTVTSYR</sequence>
<feature type="compositionally biased region" description="Low complexity" evidence="1">
    <location>
        <begin position="154"/>
        <end position="171"/>
    </location>
</feature>
<keyword evidence="4" id="KW-1185">Reference proteome</keyword>
<organism evidence="3 4">
    <name type="scientific">Polychaeton citri CBS 116435</name>
    <dbReference type="NCBI Taxonomy" id="1314669"/>
    <lineage>
        <taxon>Eukaryota</taxon>
        <taxon>Fungi</taxon>
        <taxon>Dikarya</taxon>
        <taxon>Ascomycota</taxon>
        <taxon>Pezizomycotina</taxon>
        <taxon>Dothideomycetes</taxon>
        <taxon>Dothideomycetidae</taxon>
        <taxon>Capnodiales</taxon>
        <taxon>Capnodiaceae</taxon>
        <taxon>Polychaeton</taxon>
    </lineage>
</organism>
<protein>
    <recommendedName>
        <fullName evidence="5">REJ domain-containing protein</fullName>
    </recommendedName>
</protein>
<feature type="chain" id="PRO_5040273184" description="REJ domain-containing protein" evidence="2">
    <location>
        <begin position="20"/>
        <end position="434"/>
    </location>
</feature>
<feature type="compositionally biased region" description="Polar residues" evidence="1">
    <location>
        <begin position="335"/>
        <end position="352"/>
    </location>
</feature>
<dbReference type="EMBL" id="MU003783">
    <property type="protein sequence ID" value="KAF2722396.1"/>
    <property type="molecule type" value="Genomic_DNA"/>
</dbReference>
<feature type="region of interest" description="Disordered" evidence="1">
    <location>
        <begin position="316"/>
        <end position="400"/>
    </location>
</feature>
<dbReference type="AlphaFoldDB" id="A0A9P4QCL0"/>
<dbReference type="Proteomes" id="UP000799441">
    <property type="component" value="Unassembled WGS sequence"/>
</dbReference>
<evidence type="ECO:0000313" key="4">
    <source>
        <dbReference type="Proteomes" id="UP000799441"/>
    </source>
</evidence>